<accession>A0A328U1K0</accession>
<dbReference type="InterPro" id="IPR050490">
    <property type="entry name" value="Bact_solute-bd_prot1"/>
</dbReference>
<keyword evidence="1 3" id="KW-0732">Signal</keyword>
<evidence type="ECO:0000313" key="4">
    <source>
        <dbReference type="EMBL" id="RAP73884.1"/>
    </source>
</evidence>
<evidence type="ECO:0000256" key="2">
    <source>
        <dbReference type="SAM" id="MobiDB-lite"/>
    </source>
</evidence>
<gene>
    <name evidence="4" type="ORF">DL346_26160</name>
</gene>
<feature type="signal peptide" evidence="3">
    <location>
        <begin position="1"/>
        <end position="23"/>
    </location>
</feature>
<feature type="region of interest" description="Disordered" evidence="2">
    <location>
        <begin position="31"/>
        <end position="82"/>
    </location>
</feature>
<dbReference type="Proteomes" id="UP000249260">
    <property type="component" value="Unassembled WGS sequence"/>
</dbReference>
<sequence>MKIKQKLVYGSIASALMLTTVLAGCSKADNNEASTENTQQNTAEQTNNTQSNTKEAEPAPRGSFTSSVYDRGNYPPEEGTVDNNRWTKWINENGPADVSYVPIPRFESQAKYNVLFASGSAPDLIFEYDTAYRNQLFNQKQLMPVDDMIEKYSTVYKELLTKFPSLKKLSTKSDGKMYEFGRVNGLQPNHVLMIRNDWLKKLNLQVPRTTDELFEVAKAFAEKDPDGNGNKDTYGMALSFISGMIVDYSFGNIFTIYEKYPWYPTADGQLVHDWDRTKAAVDFKKKLFDAGVVDKDFLTDSKGEKAKQDWTTGKLGIYGASGSWNDAATYDALKQADPNAEVMIIQLPKSPFGQFSPAIGNPVQMTAAVNATAKDPESIMKYVDFLVTPKTAETLAFGIEGTNYTLKDGCAVPTSDETNKLKVSGGDLMMLSQTNLDTFTKCNDISLIENPTQTQKDLFQLRTQAFEAYLSKDRPVAYLTHPEQMPALPVELQTVTTNAFKTILDIWQKAIISGSSYTTDQALTDAKAAWEQANGAQVDEWYSKWYAENKDKAFLTKDMYELMIK</sequence>
<dbReference type="EMBL" id="QLUW01000006">
    <property type="protein sequence ID" value="RAP73884.1"/>
    <property type="molecule type" value="Genomic_DNA"/>
</dbReference>
<feature type="chain" id="PRO_5038420147" evidence="3">
    <location>
        <begin position="24"/>
        <end position="565"/>
    </location>
</feature>
<dbReference type="AlphaFoldDB" id="A0A328U1K0"/>
<proteinExistence type="predicted"/>
<keyword evidence="5" id="KW-1185">Reference proteome</keyword>
<dbReference type="OrthoDB" id="2506821at2"/>
<dbReference type="PROSITE" id="PS51257">
    <property type="entry name" value="PROKAR_LIPOPROTEIN"/>
    <property type="match status" value="1"/>
</dbReference>
<protein>
    <submittedName>
        <fullName evidence="4">ABC transporter substrate-binding protein</fullName>
    </submittedName>
</protein>
<comment type="caution">
    <text evidence="4">The sequence shown here is derived from an EMBL/GenBank/DDBJ whole genome shotgun (WGS) entry which is preliminary data.</text>
</comment>
<feature type="compositionally biased region" description="Low complexity" evidence="2">
    <location>
        <begin position="34"/>
        <end position="53"/>
    </location>
</feature>
<dbReference type="Gene3D" id="3.40.190.10">
    <property type="entry name" value="Periplasmic binding protein-like II"/>
    <property type="match status" value="2"/>
</dbReference>
<dbReference type="PANTHER" id="PTHR43649">
    <property type="entry name" value="ARABINOSE-BINDING PROTEIN-RELATED"/>
    <property type="match status" value="1"/>
</dbReference>
<reference evidence="4 5" key="1">
    <citation type="submission" date="2018-06" db="EMBL/GenBank/DDBJ databases">
        <title>Paenibacillus montanisoli sp. nov., isolated from mountain area soil.</title>
        <authorList>
            <person name="Wu M."/>
        </authorList>
    </citation>
    <scope>NUCLEOTIDE SEQUENCE [LARGE SCALE GENOMIC DNA]</scope>
    <source>
        <strain evidence="4 5">RA17</strain>
    </source>
</reference>
<name>A0A328U1K0_9BACL</name>
<evidence type="ECO:0000313" key="5">
    <source>
        <dbReference type="Proteomes" id="UP000249260"/>
    </source>
</evidence>
<evidence type="ECO:0000256" key="3">
    <source>
        <dbReference type="SAM" id="SignalP"/>
    </source>
</evidence>
<organism evidence="4 5">
    <name type="scientific">Paenibacillus montanisoli</name>
    <dbReference type="NCBI Taxonomy" id="2081970"/>
    <lineage>
        <taxon>Bacteria</taxon>
        <taxon>Bacillati</taxon>
        <taxon>Bacillota</taxon>
        <taxon>Bacilli</taxon>
        <taxon>Bacillales</taxon>
        <taxon>Paenibacillaceae</taxon>
        <taxon>Paenibacillus</taxon>
    </lineage>
</organism>
<evidence type="ECO:0000256" key="1">
    <source>
        <dbReference type="ARBA" id="ARBA00022729"/>
    </source>
</evidence>
<dbReference type="PANTHER" id="PTHR43649:SF33">
    <property type="entry name" value="POLYGALACTURONAN_RHAMNOGALACTURONAN-BINDING PROTEIN YTCQ"/>
    <property type="match status" value="1"/>
</dbReference>
<dbReference type="SUPFAM" id="SSF53850">
    <property type="entry name" value="Periplasmic binding protein-like II"/>
    <property type="match status" value="1"/>
</dbReference>